<accession>A0A556MMQ2</accession>
<dbReference type="SUPFAM" id="SSF54001">
    <property type="entry name" value="Cysteine proteinases"/>
    <property type="match status" value="1"/>
</dbReference>
<keyword evidence="3" id="KW-1185">Reference proteome</keyword>
<dbReference type="InterPro" id="IPR038765">
    <property type="entry name" value="Papain-like_cys_pep_sf"/>
</dbReference>
<gene>
    <name evidence="2" type="ORF">FO442_15035</name>
</gene>
<dbReference type="EMBL" id="VLPL01000008">
    <property type="protein sequence ID" value="TSJ41224.1"/>
    <property type="molecule type" value="Genomic_DNA"/>
</dbReference>
<evidence type="ECO:0000313" key="2">
    <source>
        <dbReference type="EMBL" id="TSJ41224.1"/>
    </source>
</evidence>
<organism evidence="2 3">
    <name type="scientific">Fluviicola chungangensis</name>
    <dbReference type="NCBI Taxonomy" id="2597671"/>
    <lineage>
        <taxon>Bacteria</taxon>
        <taxon>Pseudomonadati</taxon>
        <taxon>Bacteroidota</taxon>
        <taxon>Flavobacteriia</taxon>
        <taxon>Flavobacteriales</taxon>
        <taxon>Crocinitomicaceae</taxon>
        <taxon>Fluviicola</taxon>
    </lineage>
</organism>
<dbReference type="PANTHER" id="PTHR33490">
    <property type="entry name" value="BLR5614 PROTEIN-RELATED"/>
    <property type="match status" value="1"/>
</dbReference>
<proteinExistence type="predicted"/>
<comment type="caution">
    <text evidence="2">The sequence shown here is derived from an EMBL/GenBank/DDBJ whole genome shotgun (WGS) entry which is preliminary data.</text>
</comment>
<feature type="domain" description="Transglutaminase-like" evidence="1">
    <location>
        <begin position="38"/>
        <end position="143"/>
    </location>
</feature>
<dbReference type="InterPro" id="IPR002931">
    <property type="entry name" value="Transglutaminase-like"/>
</dbReference>
<dbReference type="OrthoDB" id="9804872at2"/>
<reference evidence="2 3" key="1">
    <citation type="submission" date="2019-07" db="EMBL/GenBank/DDBJ databases">
        <authorList>
            <person name="Huq M.A."/>
        </authorList>
    </citation>
    <scope>NUCLEOTIDE SEQUENCE [LARGE SCALE GENOMIC DNA]</scope>
    <source>
        <strain evidence="2 3">MAH-3</strain>
    </source>
</reference>
<dbReference type="RefSeq" id="WP_144334035.1">
    <property type="nucleotide sequence ID" value="NZ_VLPL01000008.1"/>
</dbReference>
<dbReference type="Gene3D" id="3.10.620.30">
    <property type="match status" value="1"/>
</dbReference>
<dbReference type="Pfam" id="PF01841">
    <property type="entry name" value="Transglut_core"/>
    <property type="match status" value="1"/>
</dbReference>
<dbReference type="AlphaFoldDB" id="A0A556MMQ2"/>
<name>A0A556MMQ2_9FLAO</name>
<evidence type="ECO:0000259" key="1">
    <source>
        <dbReference type="Pfam" id="PF01841"/>
    </source>
</evidence>
<evidence type="ECO:0000313" key="3">
    <source>
        <dbReference type="Proteomes" id="UP000316008"/>
    </source>
</evidence>
<protein>
    <submittedName>
        <fullName evidence="2">Transglutaminase domain-containing protein</fullName>
    </submittedName>
</protein>
<dbReference type="Proteomes" id="UP000316008">
    <property type="component" value="Unassembled WGS sequence"/>
</dbReference>
<sequence>MNAQNRDLKQEEFLVETSQMNYSSPEVRQFIQTIPVHSQPLSQAIAIYETVRDSFLYDPYHLDLRPDFLKASVIVLKKRAWCVEKALLACACFRSFGFPARLGFGIVKNHIGVDKLKIYLKRDEIVFHGYVEVYIDGKWSKCTPAFDPRICKLSGVPLLEWNGKEDSLFQAFVEESQFMEYLHFYGEFEDVPFELMHAEMYRYYPDLFNHPVDTRAFSFHFDPVYLP</sequence>
<dbReference type="PANTHER" id="PTHR33490:SF3">
    <property type="entry name" value="CONSERVED INTEGRAL MEMBRANE PROTEIN"/>
    <property type="match status" value="1"/>
</dbReference>